<dbReference type="AlphaFoldDB" id="A0A370TI52"/>
<dbReference type="Proteomes" id="UP000254866">
    <property type="component" value="Unassembled WGS sequence"/>
</dbReference>
<dbReference type="EMBL" id="NPIC01000006">
    <property type="protein sequence ID" value="RDL35029.1"/>
    <property type="molecule type" value="Genomic_DNA"/>
</dbReference>
<evidence type="ECO:0000313" key="2">
    <source>
        <dbReference type="Proteomes" id="UP000254866"/>
    </source>
</evidence>
<proteinExistence type="predicted"/>
<evidence type="ECO:0000313" key="1">
    <source>
        <dbReference type="EMBL" id="RDL35029.1"/>
    </source>
</evidence>
<organism evidence="1 2">
    <name type="scientific">Venustampulla echinocandica</name>
    <dbReference type="NCBI Taxonomy" id="2656787"/>
    <lineage>
        <taxon>Eukaryota</taxon>
        <taxon>Fungi</taxon>
        <taxon>Dikarya</taxon>
        <taxon>Ascomycota</taxon>
        <taxon>Pezizomycotina</taxon>
        <taxon>Leotiomycetes</taxon>
        <taxon>Helotiales</taxon>
        <taxon>Pleuroascaceae</taxon>
        <taxon>Venustampulla</taxon>
    </lineage>
</organism>
<sequence>MPLASWPAGPAGCWDGAAAQQRSSATVNVSANRYAHPPGWWPRASDWRSLIVAAAAATATEPETGACAVDMGVDVDEDVDVDVDDHDY</sequence>
<name>A0A370TI52_9HELO</name>
<reference evidence="1 2" key="1">
    <citation type="journal article" date="2018" name="IMA Fungus">
        <title>IMA Genome-F 9: Draft genome sequence of Annulohypoxylon stygium, Aspergillus mulundensis, Berkeleyomyces basicola (syn. Thielaviopsis basicola), Ceratocystis smalleyi, two Cercospora beticola strains, Coleophoma cylindrospora, Fusarium fracticaudum, Phialophora cf. hyalina, and Morchella septimelata.</title>
        <authorList>
            <person name="Wingfield B.D."/>
            <person name="Bills G.F."/>
            <person name="Dong Y."/>
            <person name="Huang W."/>
            <person name="Nel W.J."/>
            <person name="Swalarsk-Parry B.S."/>
            <person name="Vaghefi N."/>
            <person name="Wilken P.M."/>
            <person name="An Z."/>
            <person name="de Beer Z.W."/>
            <person name="De Vos L."/>
            <person name="Chen L."/>
            <person name="Duong T.A."/>
            <person name="Gao Y."/>
            <person name="Hammerbacher A."/>
            <person name="Kikkert J.R."/>
            <person name="Li Y."/>
            <person name="Li H."/>
            <person name="Li K."/>
            <person name="Li Q."/>
            <person name="Liu X."/>
            <person name="Ma X."/>
            <person name="Naidoo K."/>
            <person name="Pethybridge S.J."/>
            <person name="Sun J."/>
            <person name="Steenkamp E.T."/>
            <person name="van der Nest M.A."/>
            <person name="van Wyk S."/>
            <person name="Wingfield M.J."/>
            <person name="Xiong C."/>
            <person name="Yue Q."/>
            <person name="Zhang X."/>
        </authorList>
    </citation>
    <scope>NUCLEOTIDE SEQUENCE [LARGE SCALE GENOMIC DNA]</scope>
    <source>
        <strain evidence="1 2">BP 5553</strain>
    </source>
</reference>
<dbReference type="RefSeq" id="XP_031867852.1">
    <property type="nucleotide sequence ID" value="XM_032015583.1"/>
</dbReference>
<gene>
    <name evidence="1" type="ORF">BP5553_06960</name>
</gene>
<accession>A0A370TI52</accession>
<dbReference type="GeneID" id="43599809"/>
<comment type="caution">
    <text evidence="1">The sequence shown here is derived from an EMBL/GenBank/DDBJ whole genome shotgun (WGS) entry which is preliminary data.</text>
</comment>
<protein>
    <submittedName>
        <fullName evidence="1">Uncharacterized protein</fullName>
    </submittedName>
</protein>
<keyword evidence="2" id="KW-1185">Reference proteome</keyword>